<dbReference type="PROSITE" id="PS50943">
    <property type="entry name" value="HTH_CROC1"/>
    <property type="match status" value="1"/>
</dbReference>
<dbReference type="PANTHER" id="PTHR33516">
    <property type="entry name" value="LEXA REPRESSOR"/>
    <property type="match status" value="1"/>
</dbReference>
<gene>
    <name evidence="2" type="ORF">MUU47_18060</name>
</gene>
<dbReference type="InterPro" id="IPR015927">
    <property type="entry name" value="Peptidase_S24_S26A/B/C"/>
</dbReference>
<sequence>MFNSLNMITETMGDRISRRMKALKLKSTHLMAATGASKGTVSQWVNGGTEPSAKYISKLAEVLGVSERWLTEGGLIEETIGNAEPGPDLRRRVPLISSVQAGNWKEMVEGNLDEVTHWIETTAKVSPYSFSLRVSGDSMSAPSGSGMSLPNGSIVIVDPEVEPVNGRIVVARINGTNETTVKKLAIDGPNMYLMPLNPSFRPIPLDSTCEIVGVCVRVEMDLL</sequence>
<dbReference type="CDD" id="cd06529">
    <property type="entry name" value="S24_LexA-like"/>
    <property type="match status" value="1"/>
</dbReference>
<comment type="caution">
    <text evidence="2">The sequence shown here is derived from an EMBL/GenBank/DDBJ whole genome shotgun (WGS) entry which is preliminary data.</text>
</comment>
<dbReference type="Proteomes" id="UP001205357">
    <property type="component" value="Unassembled WGS sequence"/>
</dbReference>
<dbReference type="SUPFAM" id="SSF47413">
    <property type="entry name" value="lambda repressor-like DNA-binding domains"/>
    <property type="match status" value="1"/>
</dbReference>
<dbReference type="PANTHER" id="PTHR33516:SF2">
    <property type="entry name" value="LEXA REPRESSOR-RELATED"/>
    <property type="match status" value="1"/>
</dbReference>
<dbReference type="CDD" id="cd00093">
    <property type="entry name" value="HTH_XRE"/>
    <property type="match status" value="1"/>
</dbReference>
<evidence type="ECO:0000313" key="2">
    <source>
        <dbReference type="EMBL" id="MCS2162992.1"/>
    </source>
</evidence>
<evidence type="ECO:0000313" key="3">
    <source>
        <dbReference type="Proteomes" id="UP001205357"/>
    </source>
</evidence>
<name>A0ABT2E5E7_9ENTR</name>
<dbReference type="Pfam" id="PF01381">
    <property type="entry name" value="HTH_3"/>
    <property type="match status" value="1"/>
</dbReference>
<dbReference type="Gene3D" id="1.10.260.40">
    <property type="entry name" value="lambda repressor-like DNA-binding domains"/>
    <property type="match status" value="1"/>
</dbReference>
<feature type="domain" description="HTH cro/C1-type" evidence="1">
    <location>
        <begin position="37"/>
        <end position="70"/>
    </location>
</feature>
<dbReference type="Gene3D" id="2.10.109.10">
    <property type="entry name" value="Umud Fragment, subunit A"/>
    <property type="match status" value="1"/>
</dbReference>
<dbReference type="EMBL" id="JALIGE010000076">
    <property type="protein sequence ID" value="MCS2162992.1"/>
    <property type="molecule type" value="Genomic_DNA"/>
</dbReference>
<accession>A0ABT2E5E7</accession>
<dbReference type="InterPro" id="IPR036286">
    <property type="entry name" value="LexA/Signal_pep-like_sf"/>
</dbReference>
<dbReference type="InterPro" id="IPR039418">
    <property type="entry name" value="LexA-like"/>
</dbReference>
<organism evidence="2 3">
    <name type="scientific">Scandinavium hiltneri</name>
    <dbReference type="NCBI Taxonomy" id="2926519"/>
    <lineage>
        <taxon>Bacteria</taxon>
        <taxon>Pseudomonadati</taxon>
        <taxon>Pseudomonadota</taxon>
        <taxon>Gammaproteobacteria</taxon>
        <taxon>Enterobacterales</taxon>
        <taxon>Enterobacteriaceae</taxon>
        <taxon>Scandinavium</taxon>
    </lineage>
</organism>
<dbReference type="RefSeq" id="WP_258989548.1">
    <property type="nucleotide sequence ID" value="NZ_JALIGE010000076.1"/>
</dbReference>
<keyword evidence="3" id="KW-1185">Reference proteome</keyword>
<dbReference type="SUPFAM" id="SSF51306">
    <property type="entry name" value="LexA/Signal peptidase"/>
    <property type="match status" value="1"/>
</dbReference>
<dbReference type="InterPro" id="IPR050077">
    <property type="entry name" value="LexA_repressor"/>
</dbReference>
<evidence type="ECO:0000259" key="1">
    <source>
        <dbReference type="PROSITE" id="PS50943"/>
    </source>
</evidence>
<dbReference type="InterPro" id="IPR010982">
    <property type="entry name" value="Lambda_DNA-bd_dom_sf"/>
</dbReference>
<reference evidence="2 3" key="1">
    <citation type="submission" date="2022-04" db="EMBL/GenBank/DDBJ databases">
        <title>Proposal of a three novel species of Scandinavium, Scandinavium hiltneri, Scandinavium manionii, Scandinavium tedordense.</title>
        <authorList>
            <person name="Maddock D.W."/>
            <person name="Brady C.L."/>
            <person name="Denman S."/>
            <person name="Arnold D."/>
        </authorList>
    </citation>
    <scope>NUCLEOTIDE SEQUENCE [LARGE SCALE GENOMIC DNA]</scope>
    <source>
        <strain evidence="2 3">H11S7</strain>
    </source>
</reference>
<dbReference type="SMART" id="SM00530">
    <property type="entry name" value="HTH_XRE"/>
    <property type="match status" value="1"/>
</dbReference>
<dbReference type="Pfam" id="PF00717">
    <property type="entry name" value="Peptidase_S24"/>
    <property type="match status" value="1"/>
</dbReference>
<protein>
    <submittedName>
        <fullName evidence="2">LexA family transcriptional regulator</fullName>
    </submittedName>
</protein>
<proteinExistence type="predicted"/>
<dbReference type="InterPro" id="IPR001387">
    <property type="entry name" value="Cro/C1-type_HTH"/>
</dbReference>